<dbReference type="SUPFAM" id="SSF52833">
    <property type="entry name" value="Thioredoxin-like"/>
    <property type="match status" value="1"/>
</dbReference>
<evidence type="ECO:0000256" key="1">
    <source>
        <dbReference type="SAM" id="MobiDB-lite"/>
    </source>
</evidence>
<feature type="compositionally biased region" description="Basic and acidic residues" evidence="1">
    <location>
        <begin position="31"/>
        <end position="41"/>
    </location>
</feature>
<protein>
    <submittedName>
        <fullName evidence="3">TlpA family protein disulfide reductase</fullName>
    </submittedName>
</protein>
<dbReference type="Pfam" id="PF00578">
    <property type="entry name" value="AhpC-TSA"/>
    <property type="match status" value="1"/>
</dbReference>
<dbReference type="InterPro" id="IPR036249">
    <property type="entry name" value="Thioredoxin-like_sf"/>
</dbReference>
<feature type="compositionally biased region" description="Basic residues" evidence="1">
    <location>
        <begin position="42"/>
        <end position="56"/>
    </location>
</feature>
<dbReference type="GO" id="GO:0016209">
    <property type="term" value="F:antioxidant activity"/>
    <property type="evidence" value="ECO:0007669"/>
    <property type="project" value="InterPro"/>
</dbReference>
<keyword evidence="4" id="KW-1185">Reference proteome</keyword>
<dbReference type="PROSITE" id="PS51352">
    <property type="entry name" value="THIOREDOXIN_2"/>
    <property type="match status" value="1"/>
</dbReference>
<reference evidence="3 4" key="1">
    <citation type="submission" date="2019-09" db="EMBL/GenBank/DDBJ databases">
        <authorList>
            <person name="Cao W.R."/>
        </authorList>
    </citation>
    <scope>NUCLEOTIDE SEQUENCE [LARGE SCALE GENOMIC DNA]</scope>
    <source>
        <strain evidence="4">a4</strain>
    </source>
</reference>
<dbReference type="RefSeq" id="WP_150900075.1">
    <property type="nucleotide sequence ID" value="NZ_WAAU01000014.1"/>
</dbReference>
<gene>
    <name evidence="3" type="ORF">F7018_10815</name>
</gene>
<dbReference type="PANTHER" id="PTHR42852:SF13">
    <property type="entry name" value="PROTEIN DIPZ"/>
    <property type="match status" value="1"/>
</dbReference>
<dbReference type="InterPro" id="IPR000866">
    <property type="entry name" value="AhpC/TSA"/>
</dbReference>
<dbReference type="PANTHER" id="PTHR42852">
    <property type="entry name" value="THIOL:DISULFIDE INTERCHANGE PROTEIN DSBE"/>
    <property type="match status" value="1"/>
</dbReference>
<dbReference type="InterPro" id="IPR013766">
    <property type="entry name" value="Thioredoxin_domain"/>
</dbReference>
<accession>A0A7J5AJ30</accession>
<feature type="region of interest" description="Disordered" evidence="1">
    <location>
        <begin position="31"/>
        <end position="72"/>
    </location>
</feature>
<dbReference type="CDD" id="cd02966">
    <property type="entry name" value="TlpA_like_family"/>
    <property type="match status" value="1"/>
</dbReference>
<feature type="domain" description="Thioredoxin" evidence="2">
    <location>
        <begin position="159"/>
        <end position="295"/>
    </location>
</feature>
<dbReference type="InterPro" id="IPR050553">
    <property type="entry name" value="Thioredoxin_ResA/DsbE_sf"/>
</dbReference>
<dbReference type="AlphaFoldDB" id="A0A7J5AJ30"/>
<comment type="caution">
    <text evidence="3">The sequence shown here is derived from an EMBL/GenBank/DDBJ whole genome shotgun (WGS) entry which is preliminary data.</text>
</comment>
<dbReference type="Gene3D" id="3.40.30.10">
    <property type="entry name" value="Glutaredoxin"/>
    <property type="match status" value="1"/>
</dbReference>
<dbReference type="GO" id="GO:0016491">
    <property type="term" value="F:oxidoreductase activity"/>
    <property type="evidence" value="ECO:0007669"/>
    <property type="project" value="InterPro"/>
</dbReference>
<proteinExistence type="predicted"/>
<name>A0A7J5AJ30_9FLAO</name>
<organism evidence="3 4">
    <name type="scientific">Tenacibaculum aiptasiae</name>
    <dbReference type="NCBI Taxonomy" id="426481"/>
    <lineage>
        <taxon>Bacteria</taxon>
        <taxon>Pseudomonadati</taxon>
        <taxon>Bacteroidota</taxon>
        <taxon>Flavobacteriia</taxon>
        <taxon>Flavobacteriales</taxon>
        <taxon>Flavobacteriaceae</taxon>
        <taxon>Tenacibaculum</taxon>
    </lineage>
</organism>
<sequence length="295" mass="33586">MKNIVPTVLSIIIGFSISLFALNSYSSESLKTNDTKTAKKTEVKKKTKASSKKKSEKKPESKTPKETNLGDIQGSFENWNKYTKENIDLMSTFVPIDDKGVKTDKGVFLSLLRTGAFIPVKDVVKGETQYKLINLEQASDEKIKKGISGKATIAYQYFRREGKKLPSYDFVDLKGKSHNKADTEGKILVLKCWFINCKICVEEFPELNALVDKYKDDNIEFVSLAFDKKDKLVDFLKTKSFKFSTIPEQKDYMSKKLKVKQYPTHLIVDSNGVILKMVNNVKTLTSELDRIMEKQ</sequence>
<dbReference type="Proteomes" id="UP000467305">
    <property type="component" value="Unassembled WGS sequence"/>
</dbReference>
<evidence type="ECO:0000313" key="4">
    <source>
        <dbReference type="Proteomes" id="UP000467305"/>
    </source>
</evidence>
<evidence type="ECO:0000259" key="2">
    <source>
        <dbReference type="PROSITE" id="PS51352"/>
    </source>
</evidence>
<dbReference type="EMBL" id="WAAU01000014">
    <property type="protein sequence ID" value="KAB1157408.1"/>
    <property type="molecule type" value="Genomic_DNA"/>
</dbReference>
<evidence type="ECO:0000313" key="3">
    <source>
        <dbReference type="EMBL" id="KAB1157408.1"/>
    </source>
</evidence>
<dbReference type="OrthoDB" id="9815205at2"/>